<evidence type="ECO:0000313" key="4">
    <source>
        <dbReference type="Proteomes" id="UP001321421"/>
    </source>
</evidence>
<keyword evidence="4" id="KW-1185">Reference proteome</keyword>
<feature type="domain" description="Alpha-1,4-glucan:maltose-1-phosphate maltosyltransferase" evidence="2">
    <location>
        <begin position="29"/>
        <end position="66"/>
    </location>
</feature>
<protein>
    <recommendedName>
        <fullName evidence="2">Alpha-1,4-glucan:maltose-1-phosphate maltosyltransferase domain-containing protein</fullName>
    </recommendedName>
</protein>
<proteinExistence type="predicted"/>
<dbReference type="InterPro" id="IPR021828">
    <property type="entry name" value="GlgE_dom_N/S"/>
</dbReference>
<organism evidence="3 4">
    <name type="scientific">Barrientosiimonas endolithica</name>
    <dbReference type="NCBI Taxonomy" id="1535208"/>
    <lineage>
        <taxon>Bacteria</taxon>
        <taxon>Bacillati</taxon>
        <taxon>Actinomycetota</taxon>
        <taxon>Actinomycetes</taxon>
        <taxon>Micrococcales</taxon>
        <taxon>Dermacoccaceae</taxon>
        <taxon>Barrientosiimonas</taxon>
    </lineage>
</organism>
<reference evidence="4" key="1">
    <citation type="journal article" date="2019" name="Int. J. Syst. Evol. Microbiol.">
        <title>The Global Catalogue of Microorganisms (GCM) 10K type strain sequencing project: providing services to taxonomists for standard genome sequencing and annotation.</title>
        <authorList>
            <consortium name="The Broad Institute Genomics Platform"/>
            <consortium name="The Broad Institute Genome Sequencing Center for Infectious Disease"/>
            <person name="Wu L."/>
            <person name="Ma J."/>
        </authorList>
    </citation>
    <scope>NUCLEOTIDE SEQUENCE [LARGE SCALE GENOMIC DNA]</scope>
    <source>
        <strain evidence="4">NBRC 110608</strain>
    </source>
</reference>
<evidence type="ECO:0000259" key="2">
    <source>
        <dbReference type="Pfam" id="PF11896"/>
    </source>
</evidence>
<name>A0ABM8H9B8_9MICO</name>
<evidence type="ECO:0000313" key="3">
    <source>
        <dbReference type="EMBL" id="BDZ57292.1"/>
    </source>
</evidence>
<dbReference type="Proteomes" id="UP001321421">
    <property type="component" value="Chromosome"/>
</dbReference>
<feature type="compositionally biased region" description="Polar residues" evidence="1">
    <location>
        <begin position="1"/>
        <end position="20"/>
    </location>
</feature>
<dbReference type="Pfam" id="PF11896">
    <property type="entry name" value="GlgE_dom_N_S"/>
    <property type="match status" value="1"/>
</dbReference>
<evidence type="ECO:0000256" key="1">
    <source>
        <dbReference type="SAM" id="MobiDB-lite"/>
    </source>
</evidence>
<dbReference type="Gene3D" id="2.60.40.10">
    <property type="entry name" value="Immunoglobulins"/>
    <property type="match status" value="1"/>
</dbReference>
<dbReference type="InterPro" id="IPR013783">
    <property type="entry name" value="Ig-like_fold"/>
</dbReference>
<dbReference type="EMBL" id="AP027735">
    <property type="protein sequence ID" value="BDZ57292.1"/>
    <property type="molecule type" value="Genomic_DNA"/>
</dbReference>
<feature type="region of interest" description="Disordered" evidence="1">
    <location>
        <begin position="1"/>
        <end position="35"/>
    </location>
</feature>
<sequence length="74" mass="7834">MTEQQQRSYRLPATTATTRSGAPEPRPIGRIPVQDVRPAVDGGALPTKSVVAEPLEVSATVFREGTTRSTPASS</sequence>
<gene>
    <name evidence="3" type="ORF">GCM10025872_09490</name>
</gene>
<accession>A0ABM8H9B8</accession>